<feature type="domain" description="Transcription regulator PadR N-terminal" evidence="1">
    <location>
        <begin position="19"/>
        <end position="91"/>
    </location>
</feature>
<dbReference type="Pfam" id="PF03551">
    <property type="entry name" value="PadR"/>
    <property type="match status" value="1"/>
</dbReference>
<dbReference type="EMBL" id="CP063849">
    <property type="protein sequence ID" value="QOY90364.1"/>
    <property type="molecule type" value="Genomic_DNA"/>
</dbReference>
<dbReference type="SUPFAM" id="SSF46785">
    <property type="entry name" value="Winged helix' DNA-binding domain"/>
    <property type="match status" value="1"/>
</dbReference>
<dbReference type="PANTHER" id="PTHR33169:SF14">
    <property type="entry name" value="TRANSCRIPTIONAL REGULATOR RV3488"/>
    <property type="match status" value="1"/>
</dbReference>
<name>A0A7S7NV73_PALFE</name>
<dbReference type="RefSeq" id="WP_194452029.1">
    <property type="nucleotide sequence ID" value="NZ_CP063849.1"/>
</dbReference>
<dbReference type="Gene3D" id="1.10.10.10">
    <property type="entry name" value="Winged helix-like DNA-binding domain superfamily/Winged helix DNA-binding domain"/>
    <property type="match status" value="1"/>
</dbReference>
<dbReference type="Proteomes" id="UP000593892">
    <property type="component" value="Chromosome"/>
</dbReference>
<proteinExistence type="predicted"/>
<sequence length="278" mass="30524">MELMAQTNDSLRGSLDRLILRTLLPGDLHGYGIVQFIQQSCGHELLVEEGWLYPALQRLELNGWIDGVWRMAGKNRRTRIYSLTAAGREQVALETGQNAEVACGRTLAKRSAYFAIVCTSLAVSGQPARYDVFDPKRDCDPMPPLIRDAAKDAGIPLHLVCFISDRSRFGLKAGAAWAAGLDRAGDLVRVVLPFGNLLVVNGTEPAVQMAVRCYDAEKQKRLNAVRFAGEQNRSANMIVLERTTEGIRALRKSYAALLAPYHPLVTPNGPRSQPPAGQ</sequence>
<evidence type="ECO:0000259" key="1">
    <source>
        <dbReference type="Pfam" id="PF03551"/>
    </source>
</evidence>
<evidence type="ECO:0000313" key="3">
    <source>
        <dbReference type="Proteomes" id="UP000593892"/>
    </source>
</evidence>
<dbReference type="InterPro" id="IPR052509">
    <property type="entry name" value="Metal_resp_DNA-bind_regulator"/>
</dbReference>
<dbReference type="InterPro" id="IPR036388">
    <property type="entry name" value="WH-like_DNA-bd_sf"/>
</dbReference>
<dbReference type="KEGG" id="pfer:IRI77_10530"/>
<keyword evidence="3" id="KW-1185">Reference proteome</keyword>
<reference evidence="2 3" key="1">
    <citation type="submission" date="2020-10" db="EMBL/GenBank/DDBJ databases">
        <title>Complete genome sequence of Paludibaculum fermentans P105T, a facultatively anaerobic acidobacterium capable of dissimilatory Fe(III) reduction.</title>
        <authorList>
            <person name="Dedysh S.N."/>
            <person name="Beletsky A.V."/>
            <person name="Kulichevskaya I.S."/>
            <person name="Mardanov A.V."/>
            <person name="Ravin N.V."/>
        </authorList>
    </citation>
    <scope>NUCLEOTIDE SEQUENCE [LARGE SCALE GENOMIC DNA]</scope>
    <source>
        <strain evidence="2 3">P105</strain>
    </source>
</reference>
<dbReference type="InterPro" id="IPR005149">
    <property type="entry name" value="Tscrpt_reg_PadR_N"/>
</dbReference>
<dbReference type="InterPro" id="IPR036390">
    <property type="entry name" value="WH_DNA-bd_sf"/>
</dbReference>
<dbReference type="AlphaFoldDB" id="A0A7S7NV73"/>
<organism evidence="2 3">
    <name type="scientific">Paludibaculum fermentans</name>
    <dbReference type="NCBI Taxonomy" id="1473598"/>
    <lineage>
        <taxon>Bacteria</taxon>
        <taxon>Pseudomonadati</taxon>
        <taxon>Acidobacteriota</taxon>
        <taxon>Terriglobia</taxon>
        <taxon>Bryobacterales</taxon>
        <taxon>Bryobacteraceae</taxon>
        <taxon>Paludibaculum</taxon>
    </lineage>
</organism>
<protein>
    <submittedName>
        <fullName evidence="2">Helix-turn-helix transcriptional regulator</fullName>
    </submittedName>
</protein>
<dbReference type="PANTHER" id="PTHR33169">
    <property type="entry name" value="PADR-FAMILY TRANSCRIPTIONAL REGULATOR"/>
    <property type="match status" value="1"/>
</dbReference>
<accession>A0A7S7NV73</accession>
<evidence type="ECO:0000313" key="2">
    <source>
        <dbReference type="EMBL" id="QOY90364.1"/>
    </source>
</evidence>
<gene>
    <name evidence="2" type="ORF">IRI77_10530</name>
</gene>